<dbReference type="Pfam" id="PF25532">
    <property type="entry name" value="CH_CAMSAP2_N"/>
    <property type="match status" value="1"/>
</dbReference>
<evidence type="ECO:0000256" key="1">
    <source>
        <dbReference type="ARBA" id="ARBA00004245"/>
    </source>
</evidence>
<feature type="compositionally biased region" description="Polar residues" evidence="7">
    <location>
        <begin position="1191"/>
        <end position="1205"/>
    </location>
</feature>
<dbReference type="PROSITE" id="PS50021">
    <property type="entry name" value="CH"/>
    <property type="match status" value="1"/>
</dbReference>
<keyword evidence="4" id="KW-0175">Coiled coil</keyword>
<feature type="region of interest" description="Disordered" evidence="7">
    <location>
        <begin position="1040"/>
        <end position="1073"/>
    </location>
</feature>
<dbReference type="InterPro" id="IPR038209">
    <property type="entry name" value="CKK_dom_sf"/>
</dbReference>
<dbReference type="InterPro" id="IPR001715">
    <property type="entry name" value="CH_dom"/>
</dbReference>
<keyword evidence="11" id="KW-1185">Reference proteome</keyword>
<dbReference type="EMBL" id="JACVVK020000141">
    <property type="protein sequence ID" value="KAK7489164.1"/>
    <property type="molecule type" value="Genomic_DNA"/>
</dbReference>
<dbReference type="SUPFAM" id="SSF50346">
    <property type="entry name" value="PRC-barrel domain"/>
    <property type="match status" value="1"/>
</dbReference>
<feature type="region of interest" description="Disordered" evidence="7">
    <location>
        <begin position="1431"/>
        <end position="1498"/>
    </location>
</feature>
<feature type="compositionally biased region" description="Gly residues" evidence="7">
    <location>
        <begin position="1578"/>
        <end position="1588"/>
    </location>
</feature>
<dbReference type="PROSITE" id="PS51508">
    <property type="entry name" value="CKK"/>
    <property type="match status" value="1"/>
</dbReference>
<dbReference type="Proteomes" id="UP001519460">
    <property type="component" value="Unassembled WGS sequence"/>
</dbReference>
<organism evidence="10 11">
    <name type="scientific">Batillaria attramentaria</name>
    <dbReference type="NCBI Taxonomy" id="370345"/>
    <lineage>
        <taxon>Eukaryota</taxon>
        <taxon>Metazoa</taxon>
        <taxon>Spiralia</taxon>
        <taxon>Lophotrochozoa</taxon>
        <taxon>Mollusca</taxon>
        <taxon>Gastropoda</taxon>
        <taxon>Caenogastropoda</taxon>
        <taxon>Sorbeoconcha</taxon>
        <taxon>Cerithioidea</taxon>
        <taxon>Batillariidae</taxon>
        <taxon>Batillaria</taxon>
    </lineage>
</organism>
<evidence type="ECO:0000256" key="4">
    <source>
        <dbReference type="ARBA" id="ARBA00023054"/>
    </source>
</evidence>
<evidence type="ECO:0000256" key="3">
    <source>
        <dbReference type="ARBA" id="ARBA00022701"/>
    </source>
</evidence>
<evidence type="ECO:0000313" key="10">
    <source>
        <dbReference type="EMBL" id="KAK7489164.1"/>
    </source>
</evidence>
<feature type="compositionally biased region" description="Basic and acidic residues" evidence="7">
    <location>
        <begin position="1378"/>
        <end position="1398"/>
    </location>
</feature>
<proteinExistence type="inferred from homology"/>
<dbReference type="InterPro" id="IPR036872">
    <property type="entry name" value="CH_dom_sf"/>
</dbReference>
<evidence type="ECO:0000259" key="8">
    <source>
        <dbReference type="PROSITE" id="PS50021"/>
    </source>
</evidence>
<evidence type="ECO:0000259" key="9">
    <source>
        <dbReference type="PROSITE" id="PS51508"/>
    </source>
</evidence>
<dbReference type="InterPro" id="IPR058042">
    <property type="entry name" value="CAMSAP_N"/>
</dbReference>
<protein>
    <submittedName>
        <fullName evidence="10">Uncharacterized protein</fullName>
    </submittedName>
</protein>
<evidence type="ECO:0000256" key="5">
    <source>
        <dbReference type="ARBA" id="ARBA00023212"/>
    </source>
</evidence>
<feature type="compositionally biased region" description="Basic and acidic residues" evidence="7">
    <location>
        <begin position="858"/>
        <end position="876"/>
    </location>
</feature>
<feature type="domain" description="Calponin-homology (CH)" evidence="8">
    <location>
        <begin position="534"/>
        <end position="649"/>
    </location>
</feature>
<keyword evidence="5" id="KW-0206">Cytoskeleton</keyword>
<feature type="non-terminal residue" evidence="10">
    <location>
        <position position="1923"/>
    </location>
</feature>
<feature type="region of interest" description="Disordered" evidence="7">
    <location>
        <begin position="970"/>
        <end position="999"/>
    </location>
</feature>
<dbReference type="Pfam" id="PF17095">
    <property type="entry name" value="CAMSAP_CC1"/>
    <property type="match status" value="1"/>
</dbReference>
<feature type="region of interest" description="Disordered" evidence="7">
    <location>
        <begin position="833"/>
        <end position="924"/>
    </location>
</feature>
<dbReference type="InterPro" id="IPR022613">
    <property type="entry name" value="CH_CAMSAP_2"/>
</dbReference>
<accession>A0ABD0KPT8</accession>
<dbReference type="GO" id="GO:0005874">
    <property type="term" value="C:microtubule"/>
    <property type="evidence" value="ECO:0007669"/>
    <property type="project" value="UniProtKB-UniRule"/>
</dbReference>
<feature type="compositionally biased region" description="Polar residues" evidence="7">
    <location>
        <begin position="40"/>
        <end position="51"/>
    </location>
</feature>
<feature type="compositionally biased region" description="Basic and acidic residues" evidence="7">
    <location>
        <begin position="691"/>
        <end position="701"/>
    </location>
</feature>
<dbReference type="InterPro" id="IPR014797">
    <property type="entry name" value="CKK_CAMSAP"/>
</dbReference>
<evidence type="ECO:0000313" key="11">
    <source>
        <dbReference type="Proteomes" id="UP001519460"/>
    </source>
</evidence>
<dbReference type="Gene3D" id="3.10.20.360">
    <property type="entry name" value="CKK domain"/>
    <property type="match status" value="1"/>
</dbReference>
<feature type="region of interest" description="Disordered" evidence="7">
    <location>
        <begin position="1191"/>
        <end position="1230"/>
    </location>
</feature>
<feature type="compositionally biased region" description="Low complexity" evidence="7">
    <location>
        <begin position="1530"/>
        <end position="1539"/>
    </location>
</feature>
<dbReference type="InterPro" id="IPR032940">
    <property type="entry name" value="CAMSAP"/>
</dbReference>
<feature type="domain" description="CKK" evidence="9">
    <location>
        <begin position="1830"/>
        <end position="1923"/>
    </location>
</feature>
<feature type="compositionally biased region" description="Basic and acidic residues" evidence="7">
    <location>
        <begin position="1549"/>
        <end position="1561"/>
    </location>
</feature>
<dbReference type="PANTHER" id="PTHR21595:SF0">
    <property type="entry name" value="PATRONIN"/>
    <property type="match status" value="1"/>
</dbReference>
<dbReference type="SUPFAM" id="SSF47576">
    <property type="entry name" value="Calponin-homology domain, CH-domain"/>
    <property type="match status" value="1"/>
</dbReference>
<reference evidence="10 11" key="1">
    <citation type="journal article" date="2023" name="Sci. Data">
        <title>Genome assembly of the Korean intertidal mud-creeper Batillaria attramentaria.</title>
        <authorList>
            <person name="Patra A.K."/>
            <person name="Ho P.T."/>
            <person name="Jun S."/>
            <person name="Lee S.J."/>
            <person name="Kim Y."/>
            <person name="Won Y.J."/>
        </authorList>
    </citation>
    <scope>NUCLEOTIDE SEQUENCE [LARGE SCALE GENOMIC DNA]</scope>
    <source>
        <strain evidence="10">Wonlab-2016</strain>
    </source>
</reference>
<evidence type="ECO:0000256" key="2">
    <source>
        <dbReference type="ARBA" id="ARBA00022490"/>
    </source>
</evidence>
<feature type="compositionally biased region" description="Polar residues" evidence="7">
    <location>
        <begin position="1"/>
        <end position="33"/>
    </location>
</feature>
<feature type="compositionally biased region" description="Low complexity" evidence="7">
    <location>
        <begin position="1337"/>
        <end position="1356"/>
    </location>
</feature>
<feature type="region of interest" description="Disordered" evidence="7">
    <location>
        <begin position="80"/>
        <end position="104"/>
    </location>
</feature>
<feature type="compositionally biased region" description="Low complexity" evidence="7">
    <location>
        <begin position="1206"/>
        <end position="1218"/>
    </location>
</feature>
<keyword evidence="3 6" id="KW-0493">Microtubule</keyword>
<comment type="domain">
    <text evidence="6">The CKK domain binds microtubules.</text>
</comment>
<gene>
    <name evidence="10" type="ORF">BaRGS_00019542</name>
</gene>
<feature type="region of interest" description="Disordered" evidence="7">
    <location>
        <begin position="653"/>
        <end position="753"/>
    </location>
</feature>
<feature type="region of interest" description="Disordered" evidence="7">
    <location>
        <begin position="1299"/>
        <end position="1409"/>
    </location>
</feature>
<feature type="compositionally biased region" description="Basic and acidic residues" evidence="7">
    <location>
        <begin position="1056"/>
        <end position="1073"/>
    </location>
</feature>
<dbReference type="Pfam" id="PF08683">
    <property type="entry name" value="CAMSAP_CKK"/>
    <property type="match status" value="1"/>
</dbReference>
<feature type="compositionally biased region" description="Polar residues" evidence="7">
    <location>
        <begin position="702"/>
        <end position="714"/>
    </location>
</feature>
<evidence type="ECO:0000256" key="6">
    <source>
        <dbReference type="PROSITE-ProRule" id="PRU00841"/>
    </source>
</evidence>
<dbReference type="Pfam" id="PF11971">
    <property type="entry name" value="CAMSAP_CH"/>
    <property type="match status" value="1"/>
</dbReference>
<comment type="subcellular location">
    <subcellularLocation>
        <location evidence="1">Cytoplasm</location>
        <location evidence="1">Cytoskeleton</location>
    </subcellularLocation>
</comment>
<feature type="region of interest" description="Disordered" evidence="7">
    <location>
        <begin position="1"/>
        <end position="52"/>
    </location>
</feature>
<dbReference type="PANTHER" id="PTHR21595">
    <property type="entry name" value="PATRONIN"/>
    <property type="match status" value="1"/>
</dbReference>
<comment type="caution">
    <text evidence="10">The sequence shown here is derived from an EMBL/GenBank/DDBJ whole genome shotgun (WGS) entry which is preliminary data.</text>
</comment>
<feature type="compositionally biased region" description="Low complexity" evidence="7">
    <location>
        <begin position="1044"/>
        <end position="1055"/>
    </location>
</feature>
<feature type="compositionally biased region" description="Polar residues" evidence="7">
    <location>
        <begin position="1773"/>
        <end position="1786"/>
    </location>
</feature>
<keyword evidence="2" id="KW-0963">Cytoplasm</keyword>
<evidence type="ECO:0000256" key="7">
    <source>
        <dbReference type="SAM" id="MobiDB-lite"/>
    </source>
</evidence>
<feature type="compositionally biased region" description="Low complexity" evidence="7">
    <location>
        <begin position="1811"/>
        <end position="1823"/>
    </location>
</feature>
<feature type="compositionally biased region" description="Polar residues" evidence="7">
    <location>
        <begin position="678"/>
        <end position="690"/>
    </location>
</feature>
<dbReference type="SMART" id="SM01051">
    <property type="entry name" value="CAMSAP_CKK"/>
    <property type="match status" value="1"/>
</dbReference>
<feature type="compositionally biased region" description="Polar residues" evidence="7">
    <location>
        <begin position="833"/>
        <end position="844"/>
    </location>
</feature>
<feature type="compositionally biased region" description="Basic and acidic residues" evidence="7">
    <location>
        <begin position="1633"/>
        <end position="1676"/>
    </location>
</feature>
<comment type="similarity">
    <text evidence="6">Belongs to the CAMSAP1 family.</text>
</comment>
<sequence length="1923" mass="209685">MSMDNSGYIASSSACPPGSDTMTRNGRENTCTETDGEADYSSSADTTLSQDSLDDAVELSSVDQSLQDLVNQTLSDSVFARSSDGDLDSLDDPEEERFRVSDSECGSFGNGSSVGWFQDEPLALSGGNLPDTNVPSYSKYKFSSGQLGYFDDNPFSLCCPQEHHQPCTEPEDSACMHHNAYSNLVSSRVSGTSHCHSFRSDQEDYLGDHFDSLSPKCGKDAAAVFSGVRSSAYDSTSDQVKFLLPASCASIDDVPKGRFPFDSFGAGENAQEDNLSVGTDFSDRLEQHTDIQRPPPAFGDVFGASSQSQLIPRFDSVSSSVQNEAVQDTEDACLSHNAAVSSQMREEGLKPLPSSSYNAHFAKLKASISWILTKAYGTNIPQQFKDPYYENAAGQLQIKPQLINQLTSSELYCQACSNMFSDTASQWQGHWSIIQVLSRKGIYVAEAGDAVVTETVLMQTAPFKVAAHLALIDALMKAYASEIASVERVVQAVRRFASFNASSELPSGVEEALVFWINKACTALSQRGDADIIQGESSQKVRIVSKTTPREPKTIPKMEDLMSDLGDGCSVAATISFYQPNALPVAEVCLKECVGIADSLFNLRLIRTFCERHLVLKCFHFTYEDLLYGRENLHENVLVFVAELFFLLEASEQGEEQKENSPEGTAQVSVRRLPSPSVPISNVTKRSFQKMSDDGRHHTERLSASPSTLSSRQPLLQKRVTGRHGQDTVTESTQRPSRRTHSLSSPQERETIRHSVQAWRDDQDIRDRGSQSSNLLENVSMDWEADIQDDVDPVSSVDIAEFESANRRQANLTDPHHPDYMEVVSVGSGQASAMTARSQASTAGSDRHEPLMPAKLRPAKEKINNFSKAEERGDRTPRRKVVSPTKMVKGKTSPPGNGGQIRAPTTSVADRAESGSHHSSGSSMDEIIVTPLASADLAASHSVDTVTSDSDASLPQQQELQAQRTGFEAFMIPPDSSTEVRLPTPRRGGGGSSTEPPATSYTLESAVHDSQSAREAGLPVIGQSASDFLADGDVGFRLTRTSREGSIGSSRSSGDFSDHESHKIHQDHKARESLKISPRHPSHLHKPLQQPPPQLVPLSSSPLITDHLPKQQGVAETQKKPGTTSFAEIRRLKGLGSVDNSGVVYMQHGQDQGGGDASGHQNRLTLKSAFLQKQDSGKKATFAQLPNETTWQQNAQRSAAQGPSTSSAGEAAASNGEAGAERPATSELSQLRMKLEEKRREIERKKQRQEVQHAKMRQRLGKAAFMRVISKQGEEAGPAGGLMSQRDVPAFGGGRDITDSAPRNILPSHPLTQERLGQVRPVPEAQEEVSRPTSLQTTVLTSPPTSGSTSASESPSGRPFSRDGIQQTIDGVRRRWFHGSDPEGEMIRERRLSEDERTGPFVSDLGDDMVRSSPPNIAAAVFGLAPRPTSALAQEACQPPAAPAPDMGMGYVGGEGATPRGAQVREASQSPRVTPERRESSGSGEQEPYDSSLDRLNRSLTELQGEIKRLTLQQEQFQDADVTSQDDDSSSGFFVSFGDDPPRRPRPKLSKERDATKKEGSDGSSVGVEEPKHVPPLHGGGAAVGGDIMGSDHSGSHHSIHSGSDDSSPGVGFMTRDLEMQKKKERLIQQQLRRKEEQERRRLEKEMEAARKQEQKMMKEEEMERKKAEEKARREAIFQQYLQKKMEDEEKSPPSAAVQRRDHASRGQPRPKSMFAKARPQAPEFEGVRAGSAASHSSQEDLSVHASPPGSTAPPSPFRLKPNTRGKMRKAVSCNTLTQNGNQGASTYRRPPSPDLYRLRRGGPRSHDSSSDTGSHTGSHSGSNASEYTGPKLFVKPSAKSNRHIIINAISHCCLAGCVNTDMKNKVLEEIARSAAKHFLILFRDHGCQYRGLYSFDPDGDEAYKIIGTGPRQIASNMVERFY</sequence>
<feature type="region of interest" description="Disordered" evidence="7">
    <location>
        <begin position="1516"/>
        <end position="1830"/>
    </location>
</feature>
<name>A0ABD0KPT8_9CAEN</name>
<dbReference type="InterPro" id="IPR011033">
    <property type="entry name" value="PRC_barrel-like_sf"/>
</dbReference>
<feature type="compositionally biased region" description="Acidic residues" evidence="7">
    <location>
        <begin position="85"/>
        <end position="95"/>
    </location>
</feature>
<dbReference type="InterPro" id="IPR031372">
    <property type="entry name" value="CAMSAP_CC1"/>
</dbReference>